<evidence type="ECO:0000313" key="1">
    <source>
        <dbReference type="EMBL" id="VAY86724.1"/>
    </source>
</evidence>
<protein>
    <submittedName>
        <fullName evidence="1">Phosphoglycolate phosphatase</fullName>
        <ecNumber evidence="1">3.1.3.18</ecNumber>
    </submittedName>
</protein>
<accession>A0A3B1EA36</accession>
<dbReference type="SUPFAM" id="SSF56784">
    <property type="entry name" value="HAD-like"/>
    <property type="match status" value="1"/>
</dbReference>
<keyword evidence="1" id="KW-0378">Hydrolase</keyword>
<dbReference type="InterPro" id="IPR023198">
    <property type="entry name" value="PGP-like_dom2"/>
</dbReference>
<dbReference type="Pfam" id="PF13419">
    <property type="entry name" value="HAD_2"/>
    <property type="match status" value="1"/>
</dbReference>
<dbReference type="Gene3D" id="1.10.150.240">
    <property type="entry name" value="Putative phosphatase, domain 2"/>
    <property type="match status" value="1"/>
</dbReference>
<gene>
    <name evidence="1" type="ORF">MNB_ARC-1_1112</name>
</gene>
<dbReference type="GO" id="GO:0005829">
    <property type="term" value="C:cytosol"/>
    <property type="evidence" value="ECO:0007669"/>
    <property type="project" value="TreeGrafter"/>
</dbReference>
<organism evidence="1">
    <name type="scientific">hydrothermal vent metagenome</name>
    <dbReference type="NCBI Taxonomy" id="652676"/>
    <lineage>
        <taxon>unclassified sequences</taxon>
        <taxon>metagenomes</taxon>
        <taxon>ecological metagenomes</taxon>
    </lineage>
</organism>
<sequence length="218" mass="24673">MHNTTILFDLDGTLIDSTDAIIESFDVVFKQLGLNECNHNKAKSLIGYTLEDIFLKLGLKKELVPDAICKYKVHYRKISLSQTSLLPYAKEAIQNANSFAKIGIVTTKMAKYITPLLESLQIQDFFQKDINIIGFDNVTHPKPHSEPILKAIDMLNADLNNTWMIGDTKLDTQSAYNAKIKSVGVLCGYGNEQEMRKYTDFICHNSKEAVSFIKKFKK</sequence>
<dbReference type="PANTHER" id="PTHR43434">
    <property type="entry name" value="PHOSPHOGLYCOLATE PHOSPHATASE"/>
    <property type="match status" value="1"/>
</dbReference>
<name>A0A3B1EA36_9ZZZZ</name>
<proteinExistence type="predicted"/>
<dbReference type="Gene3D" id="3.40.50.1000">
    <property type="entry name" value="HAD superfamily/HAD-like"/>
    <property type="match status" value="1"/>
</dbReference>
<reference evidence="1" key="1">
    <citation type="submission" date="2018-10" db="EMBL/GenBank/DDBJ databases">
        <authorList>
            <person name="Aoki K."/>
        </authorList>
    </citation>
    <scope>NUCLEOTIDE SEQUENCE</scope>
</reference>
<dbReference type="GO" id="GO:0008967">
    <property type="term" value="F:phosphoglycolate phosphatase activity"/>
    <property type="evidence" value="ECO:0007669"/>
    <property type="project" value="UniProtKB-EC"/>
</dbReference>
<dbReference type="InterPro" id="IPR050155">
    <property type="entry name" value="HAD-like_hydrolase_sf"/>
</dbReference>
<dbReference type="InterPro" id="IPR036412">
    <property type="entry name" value="HAD-like_sf"/>
</dbReference>
<dbReference type="AlphaFoldDB" id="A0A3B1EA36"/>
<dbReference type="PANTHER" id="PTHR43434:SF1">
    <property type="entry name" value="PHOSPHOGLYCOLATE PHOSPHATASE"/>
    <property type="match status" value="1"/>
</dbReference>
<dbReference type="SFLD" id="SFLDS00003">
    <property type="entry name" value="Haloacid_Dehalogenase"/>
    <property type="match status" value="1"/>
</dbReference>
<dbReference type="SFLD" id="SFLDG01129">
    <property type="entry name" value="C1.5:_HAD__Beta-PGM__Phosphata"/>
    <property type="match status" value="1"/>
</dbReference>
<dbReference type="GO" id="GO:0006281">
    <property type="term" value="P:DNA repair"/>
    <property type="evidence" value="ECO:0007669"/>
    <property type="project" value="TreeGrafter"/>
</dbReference>
<dbReference type="InterPro" id="IPR041492">
    <property type="entry name" value="HAD_2"/>
</dbReference>
<dbReference type="EMBL" id="UOYO01000016">
    <property type="protein sequence ID" value="VAY86724.1"/>
    <property type="molecule type" value="Genomic_DNA"/>
</dbReference>
<dbReference type="EC" id="3.1.3.18" evidence="1"/>
<dbReference type="InterPro" id="IPR023214">
    <property type="entry name" value="HAD_sf"/>
</dbReference>